<comment type="caution">
    <text evidence="1">The sequence shown here is derived from an EMBL/GenBank/DDBJ whole genome shotgun (WGS) entry which is preliminary data.</text>
</comment>
<dbReference type="AlphaFoldDB" id="A0ABD1TWA4"/>
<dbReference type="PANTHER" id="PTHR33623">
    <property type="entry name" value="OS04G0572500 PROTEIN"/>
    <property type="match status" value="1"/>
</dbReference>
<protein>
    <submittedName>
        <fullName evidence="1">Uncharacterized protein</fullName>
    </submittedName>
</protein>
<name>A0ABD1TWA4_9LAMI</name>
<dbReference type="Proteomes" id="UP001604336">
    <property type="component" value="Unassembled WGS sequence"/>
</dbReference>
<accession>A0ABD1TWA4</accession>
<proteinExistence type="predicted"/>
<evidence type="ECO:0000313" key="2">
    <source>
        <dbReference type="Proteomes" id="UP001604336"/>
    </source>
</evidence>
<keyword evidence="2" id="KW-1185">Reference proteome</keyword>
<reference evidence="2" key="1">
    <citation type="submission" date="2024-07" db="EMBL/GenBank/DDBJ databases">
        <title>Two chromosome-level genome assemblies of Korean endemic species Abeliophyllum distichum and Forsythia ovata (Oleaceae).</title>
        <authorList>
            <person name="Jang H."/>
        </authorList>
    </citation>
    <scope>NUCLEOTIDE SEQUENCE [LARGE SCALE GENOMIC DNA]</scope>
</reference>
<dbReference type="PANTHER" id="PTHR33623:SF4">
    <property type="entry name" value="DUF4378 DOMAIN-CONTAINING PROTEIN"/>
    <property type="match status" value="1"/>
</dbReference>
<evidence type="ECO:0000313" key="1">
    <source>
        <dbReference type="EMBL" id="KAL2517018.1"/>
    </source>
</evidence>
<sequence>MEGTKKKLMKKLERFECLAQLKPVNLVKRFVGQDSDDNESVESTQHHYEEKFISDIEEEKEAENQDEQNALELLHLTKCTMPSLCLKLKAETLLLDYFREKIINGCLHS</sequence>
<gene>
    <name evidence="1" type="ORF">Adt_13265</name>
</gene>
<organism evidence="1 2">
    <name type="scientific">Abeliophyllum distichum</name>
    <dbReference type="NCBI Taxonomy" id="126358"/>
    <lineage>
        <taxon>Eukaryota</taxon>
        <taxon>Viridiplantae</taxon>
        <taxon>Streptophyta</taxon>
        <taxon>Embryophyta</taxon>
        <taxon>Tracheophyta</taxon>
        <taxon>Spermatophyta</taxon>
        <taxon>Magnoliopsida</taxon>
        <taxon>eudicotyledons</taxon>
        <taxon>Gunneridae</taxon>
        <taxon>Pentapetalae</taxon>
        <taxon>asterids</taxon>
        <taxon>lamiids</taxon>
        <taxon>Lamiales</taxon>
        <taxon>Oleaceae</taxon>
        <taxon>Forsythieae</taxon>
        <taxon>Abeliophyllum</taxon>
    </lineage>
</organism>
<dbReference type="EMBL" id="JBFOLK010000004">
    <property type="protein sequence ID" value="KAL2517018.1"/>
    <property type="molecule type" value="Genomic_DNA"/>
</dbReference>